<dbReference type="AlphaFoldDB" id="Q8TL82"/>
<reference evidence="1 2" key="1">
    <citation type="journal article" date="2002" name="Genome Res.">
        <title>The genome of Methanosarcina acetivorans reveals extensive metabolic and physiological diversity.</title>
        <authorList>
            <person name="Galagan J.E."/>
            <person name="Nusbaum C."/>
            <person name="Roy A."/>
            <person name="Endrizzi M.G."/>
            <person name="Macdonald P."/>
            <person name="FitzHugh W."/>
            <person name="Calvo S."/>
            <person name="Engels R."/>
            <person name="Smirnov S."/>
            <person name="Atnoor D."/>
            <person name="Brown A."/>
            <person name="Allen N."/>
            <person name="Naylor J."/>
            <person name="Stange-Thomann N."/>
            <person name="DeArellano K."/>
            <person name="Johnson R."/>
            <person name="Linton L."/>
            <person name="McEwan P."/>
            <person name="McKernan K."/>
            <person name="Talamas J."/>
            <person name="Tirrell A."/>
            <person name="Ye W."/>
            <person name="Zimmer A."/>
            <person name="Barber R.D."/>
            <person name="Cann I."/>
            <person name="Graham D.E."/>
            <person name="Grahame D.A."/>
            <person name="Guss A."/>
            <person name="Hedderich R."/>
            <person name="Ingram-Smith C."/>
            <person name="Kuettner C.H."/>
            <person name="Krzycki J.A."/>
            <person name="Leigh J.A."/>
            <person name="Li W."/>
            <person name="Liu J."/>
            <person name="Mukhopadhyay B."/>
            <person name="Reeve J.N."/>
            <person name="Smith K."/>
            <person name="Springer T.A."/>
            <person name="Umayam L.A."/>
            <person name="White O."/>
            <person name="White R.H."/>
            <person name="de Macario E.C."/>
            <person name="Ferry J.G."/>
            <person name="Jarrell K.F."/>
            <person name="Jing H."/>
            <person name="Macario A.J.L."/>
            <person name="Paulsen I."/>
            <person name="Pritchett M."/>
            <person name="Sowers K.R."/>
            <person name="Swanson R.V."/>
            <person name="Zinder S.H."/>
            <person name="Lander E."/>
            <person name="Metcalf W.W."/>
            <person name="Birren B."/>
        </authorList>
    </citation>
    <scope>NUCLEOTIDE SEQUENCE [LARGE SCALE GENOMIC DNA]</scope>
    <source>
        <strain evidence="2">ATCC 35395 / DSM 2834 / JCM 12185 / C2A</strain>
    </source>
</reference>
<organism evidence="1 2">
    <name type="scientific">Methanosarcina acetivorans (strain ATCC 35395 / DSM 2834 / JCM 12185 / C2A)</name>
    <dbReference type="NCBI Taxonomy" id="188937"/>
    <lineage>
        <taxon>Archaea</taxon>
        <taxon>Methanobacteriati</taxon>
        <taxon>Methanobacteriota</taxon>
        <taxon>Stenosarchaea group</taxon>
        <taxon>Methanomicrobia</taxon>
        <taxon>Methanosarcinales</taxon>
        <taxon>Methanosarcinaceae</taxon>
        <taxon>Methanosarcina</taxon>
    </lineage>
</organism>
<dbReference type="EMBL" id="AE010299">
    <property type="protein sequence ID" value="AAM06530.1"/>
    <property type="molecule type" value="Genomic_DNA"/>
</dbReference>
<evidence type="ECO:0000313" key="2">
    <source>
        <dbReference type="Proteomes" id="UP000002487"/>
    </source>
</evidence>
<name>Q8TL82_METAC</name>
<evidence type="ECO:0000313" key="1">
    <source>
        <dbReference type="EMBL" id="AAM06530.1"/>
    </source>
</evidence>
<keyword evidence="2" id="KW-1185">Reference proteome</keyword>
<protein>
    <submittedName>
        <fullName evidence="1">Uncharacterized protein</fullName>
    </submittedName>
</protein>
<gene>
    <name evidence="1" type="ordered locus">MA_3157</name>
</gene>
<dbReference type="Proteomes" id="UP000002487">
    <property type="component" value="Chromosome"/>
</dbReference>
<dbReference type="STRING" id="188937.MA_3157"/>
<sequence>MVKTWTRGKKFQNEIISGQNRSISFLLEIYMINIDVEREVVAEVEKSILCKNYEDICYEIGKFIENITSDIYMIILTLSQRMQRLQLIF</sequence>
<proteinExistence type="predicted"/>
<dbReference type="HOGENOM" id="CLU_2447638_0_0_2"/>
<dbReference type="KEGG" id="mac:MA_3157"/>
<dbReference type="EnsemblBacteria" id="AAM06530">
    <property type="protein sequence ID" value="AAM06530"/>
    <property type="gene ID" value="MA_3157"/>
</dbReference>
<dbReference type="InParanoid" id="Q8TL82"/>
<accession>Q8TL82</accession>